<reference evidence="4" key="1">
    <citation type="submission" date="2020-08" db="EMBL/GenBank/DDBJ databases">
        <title>Genome sequencing and assembly of the red palm weevil Rhynchophorus ferrugineus.</title>
        <authorList>
            <person name="Dias G.B."/>
            <person name="Bergman C.M."/>
            <person name="Manee M."/>
        </authorList>
    </citation>
    <scope>NUCLEOTIDE SEQUENCE</scope>
    <source>
        <strain evidence="4">AA-2017</strain>
        <tissue evidence="4">Whole larva</tissue>
    </source>
</reference>
<dbReference type="Gene3D" id="3.40.800.20">
    <property type="entry name" value="Histone deacetylase domain"/>
    <property type="match status" value="2"/>
</dbReference>
<feature type="compositionally biased region" description="Basic and acidic residues" evidence="2">
    <location>
        <begin position="28"/>
        <end position="41"/>
    </location>
</feature>
<feature type="region of interest" description="Disordered" evidence="2">
    <location>
        <begin position="28"/>
        <end position="47"/>
    </location>
</feature>
<dbReference type="InterPro" id="IPR037138">
    <property type="entry name" value="His_deacetylse_dom_sf"/>
</dbReference>
<dbReference type="PANTHER" id="PTHR10625">
    <property type="entry name" value="HISTONE DEACETYLASE HDAC1-RELATED"/>
    <property type="match status" value="1"/>
</dbReference>
<dbReference type="GO" id="GO:0141221">
    <property type="term" value="F:histone deacetylase activity, hydrolytic mechanism"/>
    <property type="evidence" value="ECO:0007669"/>
    <property type="project" value="UniProtKB-EC"/>
</dbReference>
<dbReference type="EMBL" id="JAACXV010014220">
    <property type="protein sequence ID" value="KAF7269545.1"/>
    <property type="molecule type" value="Genomic_DNA"/>
</dbReference>
<dbReference type="InterPro" id="IPR000286">
    <property type="entry name" value="HDACs"/>
</dbReference>
<dbReference type="AlphaFoldDB" id="A0A834I211"/>
<dbReference type="Proteomes" id="UP000625711">
    <property type="component" value="Unassembled WGS sequence"/>
</dbReference>
<evidence type="ECO:0000313" key="4">
    <source>
        <dbReference type="EMBL" id="KAF7269545.1"/>
    </source>
</evidence>
<dbReference type="InterPro" id="IPR023801">
    <property type="entry name" value="His_deacetylse_dom"/>
</dbReference>
<dbReference type="OrthoDB" id="424012at2759"/>
<feature type="domain" description="Histone deacetylase" evidence="3">
    <location>
        <begin position="517"/>
        <end position="806"/>
    </location>
</feature>
<organism evidence="4 5">
    <name type="scientific">Rhynchophorus ferrugineus</name>
    <name type="common">Red palm weevil</name>
    <name type="synonym">Curculio ferrugineus</name>
    <dbReference type="NCBI Taxonomy" id="354439"/>
    <lineage>
        <taxon>Eukaryota</taxon>
        <taxon>Metazoa</taxon>
        <taxon>Ecdysozoa</taxon>
        <taxon>Arthropoda</taxon>
        <taxon>Hexapoda</taxon>
        <taxon>Insecta</taxon>
        <taxon>Pterygota</taxon>
        <taxon>Neoptera</taxon>
        <taxon>Endopterygota</taxon>
        <taxon>Coleoptera</taxon>
        <taxon>Polyphaga</taxon>
        <taxon>Cucujiformia</taxon>
        <taxon>Curculionidae</taxon>
        <taxon>Dryophthorinae</taxon>
        <taxon>Rhynchophorus</taxon>
    </lineage>
</organism>
<feature type="domain" description="Histone deacetylase" evidence="3">
    <location>
        <begin position="84"/>
        <end position="385"/>
    </location>
</feature>
<comment type="caution">
    <text evidence="4">The sequence shown here is derived from an EMBL/GenBank/DDBJ whole genome shotgun (WGS) entry which is preliminary data.</text>
</comment>
<protein>
    <recommendedName>
        <fullName evidence="3">Histone deacetylase domain-containing protein</fullName>
    </recommendedName>
</protein>
<proteinExistence type="predicted"/>
<comment type="catalytic activity">
    <reaction evidence="1">
        <text>N(6)-acetyl-L-lysyl-[histone] + H2O = L-lysyl-[histone] + acetate</text>
        <dbReference type="Rhea" id="RHEA:58196"/>
        <dbReference type="Rhea" id="RHEA-COMP:9845"/>
        <dbReference type="Rhea" id="RHEA-COMP:11338"/>
        <dbReference type="ChEBI" id="CHEBI:15377"/>
        <dbReference type="ChEBI" id="CHEBI:29969"/>
        <dbReference type="ChEBI" id="CHEBI:30089"/>
        <dbReference type="ChEBI" id="CHEBI:61930"/>
        <dbReference type="EC" id="3.5.1.98"/>
    </reaction>
</comment>
<dbReference type="GO" id="GO:0000118">
    <property type="term" value="C:histone deacetylase complex"/>
    <property type="evidence" value="ECO:0007669"/>
    <property type="project" value="TreeGrafter"/>
</dbReference>
<dbReference type="PRINTS" id="PR01270">
    <property type="entry name" value="HDASUPER"/>
</dbReference>
<dbReference type="PANTHER" id="PTHR10625:SF38">
    <property type="entry name" value="HISTONE DEACETYLASE 6, ISOFORM G"/>
    <property type="match status" value="1"/>
</dbReference>
<dbReference type="SUPFAM" id="SSF52768">
    <property type="entry name" value="Arginase/deacetylase"/>
    <property type="match status" value="2"/>
</dbReference>
<name>A0A834I211_RHYFE</name>
<dbReference type="GO" id="GO:0040029">
    <property type="term" value="P:epigenetic regulation of gene expression"/>
    <property type="evidence" value="ECO:0007669"/>
    <property type="project" value="TreeGrafter"/>
</dbReference>
<dbReference type="Pfam" id="PF00850">
    <property type="entry name" value="Hist_deacetyl"/>
    <property type="match status" value="2"/>
</dbReference>
<evidence type="ECO:0000256" key="2">
    <source>
        <dbReference type="SAM" id="MobiDB-lite"/>
    </source>
</evidence>
<sequence>MERKEEQIEKMTKMGAVPKRNLRQFIKEKREAKASKTEPDKIQGTALEDPYKPTYDFQMVFKKSTAYGYIPSMEHFSPWDPNFPENSVRAVAIHDAIQPIIGRLDIIDESHFIDIDDDELLSLAHHRYGIELVRRLCANANENEAQMYDSIYYNGEESFECAVNAAKMAVTMSKFIAEGVFQNGFANIRPPGHHALPDNPNGYCLFNNVAIAANYLLKYNLAEKILIVDYDVHHGQGTQHMFYESDRVLYFSIHRYEHGTFWPNLKESNFDCIGDNEGTGYNVNVPLNDVRLRDYDYLAIITNILLPLAYEYNPSIILFNPDIILVSSGFDSCMGDQKGNMYVTPAFYGHVITALSGVAGGKICVILEGGYCITSLADAGLRTVRALLGDPPHPLEYTTHINPAVISTINDVKFVLRPYWKCFQLDPLLPIDNIHAFDRYNQHLVVKRYIGVRERPPFPTKGYYSCLNFSQQKLVDACIRYFKEDRYNLNETVIGYMVNEESPLHQPIVTCPTQEVQGRLDDILKKFRDFDLLDRMCHFELPLKNNRPTIWYEVEGHILQVHDSSYLLDIDYDNLPKKPDIYVCLSSRDVCRYSICTICYLAQKINLNEITHGIAIIRPPGHHAKEGEAGGFCLINNVVVATSFIAKNCHYKKILIVDFDVHHGDGTQELTYKSKNVMYISMHRYDDGKYFPKDKTGNYTYIGSGPGYGYNINIPFNNDKMGNSDYLFTWMKLVLPLSYSYNPELIIVSAGFDAGINDPLGNYKVSPETFGHMVNMLKPVAPMILALEGGYNFETTSLSMVNCARALLGHPLPMPVLEDVSEETKKTIQNVLSRAKPLWGILEVNKSCDPTMRDISDLEDIVKSIDDMTV</sequence>
<evidence type="ECO:0000259" key="3">
    <source>
        <dbReference type="Pfam" id="PF00850"/>
    </source>
</evidence>
<keyword evidence="5" id="KW-1185">Reference proteome</keyword>
<evidence type="ECO:0000256" key="1">
    <source>
        <dbReference type="ARBA" id="ARBA00048287"/>
    </source>
</evidence>
<dbReference type="InterPro" id="IPR023696">
    <property type="entry name" value="Ureohydrolase_dom_sf"/>
</dbReference>
<accession>A0A834I211</accession>
<gene>
    <name evidence="4" type="ORF">GWI33_017436</name>
</gene>
<evidence type="ECO:0000313" key="5">
    <source>
        <dbReference type="Proteomes" id="UP000625711"/>
    </source>
</evidence>